<accession>A0A1F6AH39</accession>
<proteinExistence type="predicted"/>
<reference evidence="1 2" key="1">
    <citation type="journal article" date="2016" name="Nat. Commun.">
        <title>Thousands of microbial genomes shed light on interconnected biogeochemical processes in an aquifer system.</title>
        <authorList>
            <person name="Anantharaman K."/>
            <person name="Brown C.T."/>
            <person name="Hug L.A."/>
            <person name="Sharon I."/>
            <person name="Castelle C.J."/>
            <person name="Probst A.J."/>
            <person name="Thomas B.C."/>
            <person name="Singh A."/>
            <person name="Wilkins M.J."/>
            <person name="Karaoz U."/>
            <person name="Brodie E.L."/>
            <person name="Williams K.H."/>
            <person name="Hubbard S.S."/>
            <person name="Banfield J.F."/>
        </authorList>
    </citation>
    <scope>NUCLEOTIDE SEQUENCE [LARGE SCALE GENOMIC DNA]</scope>
</reference>
<organism evidence="1 2">
    <name type="scientific">Candidatus Gottesmanbacteria bacterium RIFCSPLOWO2_01_FULL_43_11b</name>
    <dbReference type="NCBI Taxonomy" id="1798392"/>
    <lineage>
        <taxon>Bacteria</taxon>
        <taxon>Candidatus Gottesmaniibacteriota</taxon>
    </lineage>
</organism>
<dbReference type="STRING" id="1798392.A3A79_00760"/>
<name>A0A1F6AH39_9BACT</name>
<evidence type="ECO:0000313" key="2">
    <source>
        <dbReference type="Proteomes" id="UP000178759"/>
    </source>
</evidence>
<protein>
    <submittedName>
        <fullName evidence="1">Uncharacterized protein</fullName>
    </submittedName>
</protein>
<gene>
    <name evidence="1" type="ORF">A3A79_00760</name>
</gene>
<sequence length="74" mass="8146">MAVLYQFICPEHPGGLNIPEAPSTIEEVTKAVLRHIQETTTKLGEGKFTHHNPVSLGPILPVAETSQVPLHRRL</sequence>
<dbReference type="EMBL" id="MFJV01000001">
    <property type="protein sequence ID" value="OGG23723.1"/>
    <property type="molecule type" value="Genomic_DNA"/>
</dbReference>
<dbReference type="AlphaFoldDB" id="A0A1F6AH39"/>
<comment type="caution">
    <text evidence="1">The sequence shown here is derived from an EMBL/GenBank/DDBJ whole genome shotgun (WGS) entry which is preliminary data.</text>
</comment>
<evidence type="ECO:0000313" key="1">
    <source>
        <dbReference type="EMBL" id="OGG23723.1"/>
    </source>
</evidence>
<dbReference type="Proteomes" id="UP000178759">
    <property type="component" value="Unassembled WGS sequence"/>
</dbReference>